<reference evidence="1" key="1">
    <citation type="submission" date="2014-11" db="EMBL/GenBank/DDBJ databases">
        <authorList>
            <person name="Amaro Gonzalez C."/>
        </authorList>
    </citation>
    <scope>NUCLEOTIDE SEQUENCE</scope>
</reference>
<organism evidence="1">
    <name type="scientific">Anguilla anguilla</name>
    <name type="common">European freshwater eel</name>
    <name type="synonym">Muraena anguilla</name>
    <dbReference type="NCBI Taxonomy" id="7936"/>
    <lineage>
        <taxon>Eukaryota</taxon>
        <taxon>Metazoa</taxon>
        <taxon>Chordata</taxon>
        <taxon>Craniata</taxon>
        <taxon>Vertebrata</taxon>
        <taxon>Euteleostomi</taxon>
        <taxon>Actinopterygii</taxon>
        <taxon>Neopterygii</taxon>
        <taxon>Teleostei</taxon>
        <taxon>Anguilliformes</taxon>
        <taxon>Anguillidae</taxon>
        <taxon>Anguilla</taxon>
    </lineage>
</organism>
<accession>A0A0E9TYM8</accession>
<name>A0A0E9TYM8_ANGAN</name>
<proteinExistence type="predicted"/>
<sequence>MVRLQFAKKYLKSACRVLEKSLVDRRDQDSLVLE</sequence>
<reference evidence="1" key="2">
    <citation type="journal article" date="2015" name="Fish Shellfish Immunol.">
        <title>Early steps in the European eel (Anguilla anguilla)-Vibrio vulnificus interaction in the gills: Role of the RtxA13 toxin.</title>
        <authorList>
            <person name="Callol A."/>
            <person name="Pajuelo D."/>
            <person name="Ebbesson L."/>
            <person name="Teles M."/>
            <person name="MacKenzie S."/>
            <person name="Amaro C."/>
        </authorList>
    </citation>
    <scope>NUCLEOTIDE SEQUENCE</scope>
</reference>
<protein>
    <submittedName>
        <fullName evidence="1">Uncharacterized protein</fullName>
    </submittedName>
</protein>
<dbReference type="EMBL" id="GBXM01050527">
    <property type="protein sequence ID" value="JAH58050.1"/>
    <property type="molecule type" value="Transcribed_RNA"/>
</dbReference>
<evidence type="ECO:0000313" key="1">
    <source>
        <dbReference type="EMBL" id="JAH58050.1"/>
    </source>
</evidence>
<dbReference type="AlphaFoldDB" id="A0A0E9TYM8"/>